<dbReference type="Pfam" id="PF13715">
    <property type="entry name" value="CarbopepD_reg_2"/>
    <property type="match status" value="1"/>
</dbReference>
<name>A0A2S1QXX2_9FLAO</name>
<protein>
    <recommendedName>
        <fullName evidence="7">Mucoidy inhibitor MuiA family protein</fullName>
    </recommendedName>
</protein>
<dbReference type="InterPro" id="IPR025554">
    <property type="entry name" value="DUF4140"/>
</dbReference>
<accession>A0A2S1QXX2</accession>
<feature type="domain" description="DUF4140" evidence="4">
    <location>
        <begin position="39"/>
        <end position="136"/>
    </location>
</feature>
<dbReference type="Pfam" id="PF13600">
    <property type="entry name" value="DUF4140"/>
    <property type="match status" value="1"/>
</dbReference>
<feature type="signal peptide" evidence="2">
    <location>
        <begin position="1"/>
        <end position="27"/>
    </location>
</feature>
<proteinExistence type="predicted"/>
<dbReference type="Proteomes" id="UP000244929">
    <property type="component" value="Chromosome"/>
</dbReference>
<dbReference type="AlphaFoldDB" id="A0A2S1QXX2"/>
<evidence type="ECO:0000313" key="6">
    <source>
        <dbReference type="Proteomes" id="UP000244929"/>
    </source>
</evidence>
<dbReference type="InterPro" id="IPR037291">
    <property type="entry name" value="DUF4139"/>
</dbReference>
<evidence type="ECO:0000256" key="1">
    <source>
        <dbReference type="SAM" id="Coils"/>
    </source>
</evidence>
<keyword evidence="1" id="KW-0175">Coiled coil</keyword>
<feature type="chain" id="PRO_5015435086" description="Mucoidy inhibitor MuiA family protein" evidence="2">
    <location>
        <begin position="28"/>
        <end position="648"/>
    </location>
</feature>
<feature type="coiled-coil region" evidence="1">
    <location>
        <begin position="180"/>
        <end position="207"/>
    </location>
</feature>
<gene>
    <name evidence="5" type="ORF">HYN59_08925</name>
</gene>
<dbReference type="InterPro" id="IPR011935">
    <property type="entry name" value="CHP02231"/>
</dbReference>
<dbReference type="InterPro" id="IPR008969">
    <property type="entry name" value="CarboxyPept-like_regulatory"/>
</dbReference>
<evidence type="ECO:0008006" key="7">
    <source>
        <dbReference type="Google" id="ProtNLM"/>
    </source>
</evidence>
<dbReference type="EMBL" id="CP029186">
    <property type="protein sequence ID" value="AWH85232.1"/>
    <property type="molecule type" value="Genomic_DNA"/>
</dbReference>
<dbReference type="PANTHER" id="PTHR31005:SF8">
    <property type="entry name" value="DUF4139 DOMAIN-CONTAINING PROTEIN"/>
    <property type="match status" value="1"/>
</dbReference>
<dbReference type="Pfam" id="PF13598">
    <property type="entry name" value="DUF4139"/>
    <property type="match status" value="1"/>
</dbReference>
<reference evidence="5 6" key="1">
    <citation type="submission" date="2018-04" db="EMBL/GenBank/DDBJ databases">
        <title>Genome sequencing of Flavobacterium sp. HYN0059.</title>
        <authorList>
            <person name="Yi H."/>
            <person name="Baek C."/>
        </authorList>
    </citation>
    <scope>NUCLEOTIDE SEQUENCE [LARGE SCALE GENOMIC DNA]</scope>
    <source>
        <strain evidence="5 6">HYN0059</strain>
    </source>
</reference>
<keyword evidence="2" id="KW-0732">Signal</keyword>
<keyword evidence="6" id="KW-1185">Reference proteome</keyword>
<evidence type="ECO:0000259" key="3">
    <source>
        <dbReference type="Pfam" id="PF13598"/>
    </source>
</evidence>
<feature type="domain" description="DUF4139" evidence="3">
    <location>
        <begin position="225"/>
        <end position="642"/>
    </location>
</feature>
<sequence length="648" mass="72517">MHKCPFKTNYTMKRILLLLLLPSLMFAGEVKPKSTIKEVTIYRSGAQVTSEAVVNLPKGVSEVYLTGLSPLIDQNSIQVSGLKDASILSISYSVNYIDKKADTGKMNLIEAQLTEKSRSYTVLQNLITGLREEQTLLTSNRALKGEQQSLTVAQVTAFAQYYRERHAAIQTEIYDASIKSNAINKEISDLQQEYSKLTSASREQRGEILVKIDAPAPVALNLITKYNVSQAGWFPIYDIKTKGIRQPLSIFYKAHVYQNTGEDWNDVKVTLSTGDPNINNIKPEVLPQYLNFIQEYRAQQTSTKSYGYKYNPTVKKVTGVVLDQTGMPIPGVSVVEQGTNNSVQTDFDGNYSLTVRNGQNLAFTFVGMTTQILPIYAQQMNVTMEDDVQTLSEVVVEGYRNTSRSDVAATTVTSKTIEGRPNASFISTLEGQIPGLNVSTGATKEMGVTNVTFKIDKPYTIASTEEVTVITIDQFDMPATYEYFTAPLLNENVFLTVRVKDWEKFDLLPGEANIYFEGSFAGKTFLDPLQTTEELVISLGVDPNVIVERKQIDDLKAKSFLGGTRIISKNYEITVRNNKATDIELVLMDRIPVSQNKEIKVEEVKTGGADYDEKKGLLTWKLNMKPKESVKKQLSYEVRYPKEKRVNM</sequence>
<dbReference type="SUPFAM" id="SSF49464">
    <property type="entry name" value="Carboxypeptidase regulatory domain-like"/>
    <property type="match status" value="1"/>
</dbReference>
<organism evidence="5 6">
    <name type="scientific">Flavobacterium album</name>
    <dbReference type="NCBI Taxonomy" id="2175091"/>
    <lineage>
        <taxon>Bacteria</taxon>
        <taxon>Pseudomonadati</taxon>
        <taxon>Bacteroidota</taxon>
        <taxon>Flavobacteriia</taxon>
        <taxon>Flavobacteriales</taxon>
        <taxon>Flavobacteriaceae</taxon>
        <taxon>Flavobacterium</taxon>
    </lineage>
</organism>
<dbReference type="OrthoDB" id="634585at2"/>
<evidence type="ECO:0000259" key="4">
    <source>
        <dbReference type="Pfam" id="PF13600"/>
    </source>
</evidence>
<dbReference type="NCBIfam" id="TIGR02231">
    <property type="entry name" value="mucoidy inhibitor MuiA family protein"/>
    <property type="match status" value="2"/>
</dbReference>
<evidence type="ECO:0000256" key="2">
    <source>
        <dbReference type="SAM" id="SignalP"/>
    </source>
</evidence>
<dbReference type="PANTHER" id="PTHR31005">
    <property type="entry name" value="DUF4139 DOMAIN-CONTAINING PROTEIN"/>
    <property type="match status" value="1"/>
</dbReference>
<dbReference type="KEGG" id="falb:HYN59_08925"/>
<dbReference type="Gene3D" id="2.60.40.1120">
    <property type="entry name" value="Carboxypeptidase-like, regulatory domain"/>
    <property type="match status" value="1"/>
</dbReference>
<dbReference type="SUPFAM" id="SSF56935">
    <property type="entry name" value="Porins"/>
    <property type="match status" value="1"/>
</dbReference>
<evidence type="ECO:0000313" key="5">
    <source>
        <dbReference type="EMBL" id="AWH85232.1"/>
    </source>
</evidence>